<proteinExistence type="predicted"/>
<evidence type="ECO:0000313" key="4">
    <source>
        <dbReference type="Proteomes" id="UP000249799"/>
    </source>
</evidence>
<dbReference type="Gene3D" id="2.60.40.10">
    <property type="entry name" value="Immunoglobulins"/>
    <property type="match status" value="3"/>
</dbReference>
<organism evidence="3 4">
    <name type="scientific">Bradymonas sediminis</name>
    <dbReference type="NCBI Taxonomy" id="1548548"/>
    <lineage>
        <taxon>Bacteria</taxon>
        <taxon>Deltaproteobacteria</taxon>
        <taxon>Bradymonadales</taxon>
        <taxon>Bradymonadaceae</taxon>
        <taxon>Bradymonas</taxon>
    </lineage>
</organism>
<dbReference type="Proteomes" id="UP000249799">
    <property type="component" value="Chromosome"/>
</dbReference>
<dbReference type="KEGG" id="bsed:DN745_04485"/>
<dbReference type="SMART" id="SM00089">
    <property type="entry name" value="PKD"/>
    <property type="match status" value="3"/>
</dbReference>
<feature type="domain" description="PKD/Chitinase" evidence="2">
    <location>
        <begin position="9"/>
        <end position="78"/>
    </location>
</feature>
<dbReference type="EMBL" id="CP030032">
    <property type="protein sequence ID" value="AWV88632.1"/>
    <property type="molecule type" value="Genomic_DNA"/>
</dbReference>
<name>A0A2Z4FI77_9DELT</name>
<dbReference type="SUPFAM" id="SSF49299">
    <property type="entry name" value="PKD domain"/>
    <property type="match status" value="3"/>
</dbReference>
<accession>A0A2Z4FI77</accession>
<dbReference type="GO" id="GO:0016020">
    <property type="term" value="C:membrane"/>
    <property type="evidence" value="ECO:0007669"/>
    <property type="project" value="TreeGrafter"/>
</dbReference>
<gene>
    <name evidence="3" type="ORF">DN745_04485</name>
</gene>
<dbReference type="InterPro" id="IPR035986">
    <property type="entry name" value="PKD_dom_sf"/>
</dbReference>
<reference evidence="3 4" key="1">
    <citation type="submission" date="2018-06" db="EMBL/GenBank/DDBJ databases">
        <title>Lujinxingia sediminis gen. nov. sp. nov., a new facultative anaerobic member of the class Deltaproteobacteria, and proposal of Lujinxingaceae fam. nov.</title>
        <authorList>
            <person name="Guo L.-Y."/>
            <person name="Li C.-M."/>
            <person name="Wang S."/>
            <person name="Du Z.-J."/>
        </authorList>
    </citation>
    <scope>NUCLEOTIDE SEQUENCE [LARGE SCALE GENOMIC DNA]</scope>
    <source>
        <strain evidence="3 4">FA350</strain>
    </source>
</reference>
<dbReference type="PANTHER" id="PTHR46182:SF2">
    <property type="entry name" value="FI19480P1"/>
    <property type="match status" value="1"/>
</dbReference>
<feature type="domain" description="PKD/Chitinase" evidence="2">
    <location>
        <begin position="185"/>
        <end position="278"/>
    </location>
</feature>
<dbReference type="CDD" id="cd00146">
    <property type="entry name" value="PKD"/>
    <property type="match status" value="1"/>
</dbReference>
<dbReference type="AlphaFoldDB" id="A0A2Z4FI77"/>
<dbReference type="PANTHER" id="PTHR46182">
    <property type="entry name" value="FI19480P1"/>
    <property type="match status" value="1"/>
</dbReference>
<dbReference type="InterPro" id="IPR029865">
    <property type="entry name" value="KIAA0319-like"/>
</dbReference>
<feature type="domain" description="PKD/Chitinase" evidence="2">
    <location>
        <begin position="88"/>
        <end position="176"/>
    </location>
</feature>
<dbReference type="Pfam" id="PF22352">
    <property type="entry name" value="K319L-like_PKD"/>
    <property type="match status" value="3"/>
</dbReference>
<protein>
    <recommendedName>
        <fullName evidence="2">PKD/Chitinase domain-containing protein</fullName>
    </recommendedName>
</protein>
<dbReference type="InterPro" id="IPR013783">
    <property type="entry name" value="Ig-like_fold"/>
</dbReference>
<dbReference type="GO" id="GO:0031410">
    <property type="term" value="C:cytoplasmic vesicle"/>
    <property type="evidence" value="ECO:0007669"/>
    <property type="project" value="TreeGrafter"/>
</dbReference>
<feature type="region of interest" description="Disordered" evidence="1">
    <location>
        <begin position="1"/>
        <end position="20"/>
    </location>
</feature>
<dbReference type="OrthoDB" id="5388941at2"/>
<evidence type="ECO:0000256" key="1">
    <source>
        <dbReference type="SAM" id="MobiDB-lite"/>
    </source>
</evidence>
<evidence type="ECO:0000313" key="3">
    <source>
        <dbReference type="EMBL" id="AWV88632.1"/>
    </source>
</evidence>
<keyword evidence="4" id="KW-1185">Reference proteome</keyword>
<dbReference type="PROSITE" id="PS50194">
    <property type="entry name" value="FILAMIN_REPEAT"/>
    <property type="match status" value="1"/>
</dbReference>
<dbReference type="InterPro" id="IPR022409">
    <property type="entry name" value="PKD/Chitinase_dom"/>
</dbReference>
<dbReference type="InterPro" id="IPR017868">
    <property type="entry name" value="Filamin/ABP280_repeat-like"/>
</dbReference>
<sequence length="466" mass="49434">MQGESVTIDGSESSDPDGDPLRFYWELSAPEGSAVQFDDLRTETVTFVADVAGSYTVSLSVSDGEFRTDPESVTIEASSGVVEEGAPVAKTGADRTVELGAEVLLDGSDSTDPEGAALTYAWTLSSSPSGSSAALSDATSVQARFTPDKVGDYHVSLKVSNGTYTSAPAQVVISAVEEINEFAPIADAGADQQGAVGTPVNLDGSGSSNPNGSDADLRYFWTFQSQPENSGVIAINRPSSPDAWFLPDAEGTYVLRLEVRDAEENLSTDTVSIEIERLPSDVTLMISGYLQGSSQNKAVSLYNFGSAPVDLTRVRFCIFANDEVTSCSYDAAITRTISTHPDGTDMLGAGEVLTICEGRVSLPGFVADDCDRSQGTYLANLNGDDRFLIYENTDGNEAFTGVDLVIDAFGQTAMQPADTIWKDKTFLRCNFDLYDGAAPFAAADYFNVRSKDFITGFADAPSEGCD</sequence>
<evidence type="ECO:0000259" key="2">
    <source>
        <dbReference type="SMART" id="SM00089"/>
    </source>
</evidence>